<dbReference type="EMBL" id="VYGV01000016">
    <property type="protein sequence ID" value="NWF47541.1"/>
    <property type="molecule type" value="Genomic_DNA"/>
</dbReference>
<gene>
    <name evidence="7" type="ORF">F3K02_20135</name>
</gene>
<keyword evidence="5 6" id="KW-0472">Membrane</keyword>
<evidence type="ECO:0000256" key="3">
    <source>
        <dbReference type="ARBA" id="ARBA00022692"/>
    </source>
</evidence>
<proteinExistence type="predicted"/>
<dbReference type="InterPro" id="IPR003841">
    <property type="entry name" value="Na/Pi_transpt"/>
</dbReference>
<evidence type="ECO:0000256" key="6">
    <source>
        <dbReference type="SAM" id="Phobius"/>
    </source>
</evidence>
<organism evidence="7 8">
    <name type="scientific">Hydrogenophaga aromaticivorans</name>
    <dbReference type="NCBI Taxonomy" id="2610898"/>
    <lineage>
        <taxon>Bacteria</taxon>
        <taxon>Pseudomonadati</taxon>
        <taxon>Pseudomonadota</taxon>
        <taxon>Betaproteobacteria</taxon>
        <taxon>Burkholderiales</taxon>
        <taxon>Comamonadaceae</taxon>
        <taxon>Hydrogenophaga</taxon>
    </lineage>
</organism>
<evidence type="ECO:0000313" key="7">
    <source>
        <dbReference type="EMBL" id="NWF47541.1"/>
    </source>
</evidence>
<keyword evidence="8" id="KW-1185">Reference proteome</keyword>
<feature type="transmembrane region" description="Helical" evidence="6">
    <location>
        <begin position="285"/>
        <end position="307"/>
    </location>
</feature>
<dbReference type="AlphaFoldDB" id="A0A7Y8GZ45"/>
<feature type="transmembrane region" description="Helical" evidence="6">
    <location>
        <begin position="250"/>
        <end position="273"/>
    </location>
</feature>
<dbReference type="Pfam" id="PF02690">
    <property type="entry name" value="Na_Pi_cotrans"/>
    <property type="match status" value="2"/>
</dbReference>
<accession>A0A7Y8GZ45</accession>
<comment type="subcellular location">
    <subcellularLocation>
        <location evidence="1">Cell membrane</location>
        <topology evidence="1">Multi-pass membrane protein</topology>
    </subcellularLocation>
</comment>
<dbReference type="PANTHER" id="PTHR10010:SF46">
    <property type="entry name" value="SODIUM-DEPENDENT PHOSPHATE TRANSPORT PROTEIN 2B"/>
    <property type="match status" value="1"/>
</dbReference>
<comment type="caution">
    <text evidence="7">The sequence shown here is derived from an EMBL/GenBank/DDBJ whole genome shotgun (WGS) entry which is preliminary data.</text>
</comment>
<keyword evidence="3 6" id="KW-0812">Transmembrane</keyword>
<keyword evidence="2" id="KW-1003">Cell membrane</keyword>
<feature type="transmembrane region" description="Helical" evidence="6">
    <location>
        <begin position="103"/>
        <end position="126"/>
    </location>
</feature>
<evidence type="ECO:0000256" key="1">
    <source>
        <dbReference type="ARBA" id="ARBA00004651"/>
    </source>
</evidence>
<dbReference type="GO" id="GO:0044341">
    <property type="term" value="P:sodium-dependent phosphate transport"/>
    <property type="evidence" value="ECO:0007669"/>
    <property type="project" value="InterPro"/>
</dbReference>
<sequence>MSSIWHSLSLLAGGLGLFLLGMGMMTDGLKQAAGQALHNILANATRTRWHALGSGALVTAMVQSSSAVTVAAIGFINAGLLGLAPALWVLFGANIGSTMTGWLVALVGLKFKIEAFALPLVGVGMLMRLTGASQRRGAIGTAVAGFGLLFLGIGLLQESFNGIAGQITLPQGDGVQAVLAQVVIGLLMTVLMQSSAASMAIALTAAQGGLLDAQGAAAVVIGANIGTTVTALLAAIGATPNARRAAAAHVIFNVVTACVALALLPWLIGALASARDALGLSADPAAMLALFHTTFNVLGVVLMWPLTDGLTRWLLQRFRAREEDEAQPRYLDDNVLAVPALALDALEREVARFGQLCVRIAGAVLTGAAPVALVGDRSAMTQLDAAVESFAERLSRLALSKVASERLAELLRIHRYYKTCADQAQTAAPLQAPVDPALATHQQTFVAALQQLFTQQDTESVANGDAPVVDVVPMELAYQNLKAAVLVSAAAGALPLSQMETALGQYSALRRAAQQAAKAREHLHHHHAA</sequence>
<dbReference type="GO" id="GO:0005886">
    <property type="term" value="C:plasma membrane"/>
    <property type="evidence" value="ECO:0007669"/>
    <property type="project" value="UniProtKB-SubCell"/>
</dbReference>
<dbReference type="Proteomes" id="UP000545507">
    <property type="component" value="Unassembled WGS sequence"/>
</dbReference>
<dbReference type="NCBIfam" id="NF037997">
    <property type="entry name" value="Na_Pi_symport"/>
    <property type="match status" value="1"/>
</dbReference>
<evidence type="ECO:0000256" key="4">
    <source>
        <dbReference type="ARBA" id="ARBA00022989"/>
    </source>
</evidence>
<evidence type="ECO:0000313" key="8">
    <source>
        <dbReference type="Proteomes" id="UP000545507"/>
    </source>
</evidence>
<feature type="transmembrane region" description="Helical" evidence="6">
    <location>
        <begin position="138"/>
        <end position="156"/>
    </location>
</feature>
<feature type="transmembrane region" description="Helical" evidence="6">
    <location>
        <begin position="177"/>
        <end position="203"/>
    </location>
</feature>
<dbReference type="GO" id="GO:0005436">
    <property type="term" value="F:sodium:phosphate symporter activity"/>
    <property type="evidence" value="ECO:0007669"/>
    <property type="project" value="InterPro"/>
</dbReference>
<evidence type="ECO:0000256" key="2">
    <source>
        <dbReference type="ARBA" id="ARBA00022475"/>
    </source>
</evidence>
<reference evidence="7 8" key="1">
    <citation type="submission" date="2019-09" db="EMBL/GenBank/DDBJ databases">
        <title>Hydrogenophaga aromatica sp. nov., isolated from a para-xylene-degrading enrichment culture.</title>
        <authorList>
            <person name="Tancsics A."/>
            <person name="Banerjee S."/>
        </authorList>
    </citation>
    <scope>NUCLEOTIDE SEQUENCE [LARGE SCALE GENOMIC DNA]</scope>
    <source>
        <strain evidence="7 8">D2P1</strain>
    </source>
</reference>
<feature type="transmembrane region" description="Helical" evidence="6">
    <location>
        <begin position="67"/>
        <end position="91"/>
    </location>
</feature>
<evidence type="ECO:0000256" key="5">
    <source>
        <dbReference type="ARBA" id="ARBA00023136"/>
    </source>
</evidence>
<protein>
    <submittedName>
        <fullName evidence="7">Na/Pi cotransporter family protein</fullName>
    </submittedName>
</protein>
<keyword evidence="4 6" id="KW-1133">Transmembrane helix</keyword>
<feature type="transmembrane region" description="Helical" evidence="6">
    <location>
        <begin position="215"/>
        <end position="238"/>
    </location>
</feature>
<dbReference type="PANTHER" id="PTHR10010">
    <property type="entry name" value="SOLUTE CARRIER FAMILY 34 SODIUM PHOSPHATE , MEMBER 2-RELATED"/>
    <property type="match status" value="1"/>
</dbReference>
<name>A0A7Y8GZ45_9BURK</name>
<dbReference type="RefSeq" id="WP_177137409.1">
    <property type="nucleotide sequence ID" value="NZ_VYGV01000016.1"/>
</dbReference>